<dbReference type="InterPro" id="IPR011601">
    <property type="entry name" value="MurB_C"/>
</dbReference>
<dbReference type="SUPFAM" id="SSF56194">
    <property type="entry name" value="Uridine diphospho-N-Acetylenolpyruvylglucosamine reductase, MurB, C-terminal domain"/>
    <property type="match status" value="1"/>
</dbReference>
<dbReference type="InterPro" id="IPR016169">
    <property type="entry name" value="FAD-bd_PCMH_sub2"/>
</dbReference>
<feature type="domain" description="FAD-binding PCMH-type" evidence="21">
    <location>
        <begin position="12"/>
        <end position="182"/>
    </location>
</feature>
<dbReference type="AlphaFoldDB" id="A0A502JD41"/>
<keyword evidence="9 20" id="KW-0132">Cell division</keyword>
<protein>
    <recommendedName>
        <fullName evidence="7 20">UDP-N-acetylenolpyruvoylglucosamine reductase</fullName>
        <ecNumber evidence="6 20">1.3.1.98</ecNumber>
    </recommendedName>
    <alternativeName>
        <fullName evidence="18 20">UDP-N-acetylmuramate dehydrogenase</fullName>
    </alternativeName>
</protein>
<comment type="cofactor">
    <cofactor evidence="1 20">
        <name>FAD</name>
        <dbReference type="ChEBI" id="CHEBI:57692"/>
    </cofactor>
</comment>
<proteinExistence type="inferred from homology"/>
<name>A0A502JD41_HAEHA</name>
<dbReference type="GO" id="GO:0071555">
    <property type="term" value="P:cell wall organization"/>
    <property type="evidence" value="ECO:0007669"/>
    <property type="project" value="UniProtKB-KW"/>
</dbReference>
<evidence type="ECO:0000256" key="11">
    <source>
        <dbReference type="ARBA" id="ARBA00022827"/>
    </source>
</evidence>
<dbReference type="GO" id="GO:0009252">
    <property type="term" value="P:peptidoglycan biosynthetic process"/>
    <property type="evidence" value="ECO:0007669"/>
    <property type="project" value="UniProtKB-UniRule"/>
</dbReference>
<dbReference type="InterPro" id="IPR003170">
    <property type="entry name" value="MurB"/>
</dbReference>
<dbReference type="InterPro" id="IPR016167">
    <property type="entry name" value="FAD-bd_PCMH_sub1"/>
</dbReference>
<keyword evidence="11 20" id="KW-0274">FAD</keyword>
<evidence type="ECO:0000256" key="13">
    <source>
        <dbReference type="ARBA" id="ARBA00022960"/>
    </source>
</evidence>
<evidence type="ECO:0000256" key="14">
    <source>
        <dbReference type="ARBA" id="ARBA00022984"/>
    </source>
</evidence>
<comment type="similarity">
    <text evidence="5 20">Belongs to the MurB family.</text>
</comment>
<evidence type="ECO:0000256" key="5">
    <source>
        <dbReference type="ARBA" id="ARBA00010485"/>
    </source>
</evidence>
<dbReference type="EC" id="1.3.1.98" evidence="6 20"/>
<evidence type="ECO:0000256" key="18">
    <source>
        <dbReference type="ARBA" id="ARBA00031026"/>
    </source>
</evidence>
<dbReference type="HAMAP" id="MF_00037">
    <property type="entry name" value="MurB"/>
    <property type="match status" value="1"/>
</dbReference>
<dbReference type="GO" id="GO:0051301">
    <property type="term" value="P:cell division"/>
    <property type="evidence" value="ECO:0007669"/>
    <property type="project" value="UniProtKB-KW"/>
</dbReference>
<dbReference type="GO" id="GO:0005829">
    <property type="term" value="C:cytosol"/>
    <property type="evidence" value="ECO:0007669"/>
    <property type="project" value="TreeGrafter"/>
</dbReference>
<comment type="caution">
    <text evidence="22">The sequence shown here is derived from an EMBL/GenBank/DDBJ whole genome shotgun (WGS) entry which is preliminary data.</text>
</comment>
<dbReference type="InterPro" id="IPR006094">
    <property type="entry name" value="Oxid_FAD_bind_N"/>
</dbReference>
<feature type="active site" description="Proton donor" evidence="20">
    <location>
        <position position="228"/>
    </location>
</feature>
<keyword evidence="13 20" id="KW-0133">Cell shape</keyword>
<keyword evidence="17 20" id="KW-0961">Cell wall biogenesis/degradation</keyword>
<dbReference type="UniPathway" id="UPA00219"/>
<evidence type="ECO:0000256" key="2">
    <source>
        <dbReference type="ARBA" id="ARBA00003921"/>
    </source>
</evidence>
<keyword evidence="10 20" id="KW-0285">Flavoprotein</keyword>
<evidence type="ECO:0000259" key="21">
    <source>
        <dbReference type="PROSITE" id="PS51387"/>
    </source>
</evidence>
<dbReference type="Pfam" id="PF01565">
    <property type="entry name" value="FAD_binding_4"/>
    <property type="match status" value="1"/>
</dbReference>
<evidence type="ECO:0000256" key="12">
    <source>
        <dbReference type="ARBA" id="ARBA00022857"/>
    </source>
</evidence>
<dbReference type="PROSITE" id="PS51387">
    <property type="entry name" value="FAD_PCMH"/>
    <property type="match status" value="1"/>
</dbReference>
<dbReference type="GO" id="GO:0071949">
    <property type="term" value="F:FAD binding"/>
    <property type="evidence" value="ECO:0007669"/>
    <property type="project" value="InterPro"/>
</dbReference>
<evidence type="ECO:0000256" key="17">
    <source>
        <dbReference type="ARBA" id="ARBA00023316"/>
    </source>
</evidence>
<evidence type="ECO:0000256" key="19">
    <source>
        <dbReference type="ARBA" id="ARBA00048914"/>
    </source>
</evidence>
<dbReference type="InterPro" id="IPR036318">
    <property type="entry name" value="FAD-bd_PCMH-like_sf"/>
</dbReference>
<reference evidence="24 25" key="1">
    <citation type="submission" date="2019-01" db="EMBL/GenBank/DDBJ databases">
        <title>Comparative genomic analysis identifies haemin-independent Haemophilus haemolyticus: a formal re-classification of Haemophilus intermedius.</title>
        <authorList>
            <person name="Harris T.M."/>
            <person name="Price E.P."/>
            <person name="Sarovich D.S."/>
            <person name="Norskov-Lauritsen N."/>
            <person name="Beissbarth J."/>
            <person name="Chang A.B."/>
            <person name="Smith-Vaughan H.C."/>
        </authorList>
    </citation>
    <scope>NUCLEOTIDE SEQUENCE [LARGE SCALE GENOMIC DNA]</scope>
    <source>
        <strain evidence="23 24">CCUG 15949</strain>
        <strain evidence="22 25">CCUG 30218</strain>
    </source>
</reference>
<dbReference type="RefSeq" id="WP_140578792.1">
    <property type="nucleotide sequence ID" value="NZ_SDPH01000041.1"/>
</dbReference>
<evidence type="ECO:0000256" key="6">
    <source>
        <dbReference type="ARBA" id="ARBA00012518"/>
    </source>
</evidence>
<keyword evidence="8 20" id="KW-0963">Cytoplasm</keyword>
<dbReference type="InterPro" id="IPR036635">
    <property type="entry name" value="MurB_C_sf"/>
</dbReference>
<organism evidence="22 25">
    <name type="scientific">Haemophilus haemolyticus</name>
    <dbReference type="NCBI Taxonomy" id="726"/>
    <lineage>
        <taxon>Bacteria</taxon>
        <taxon>Pseudomonadati</taxon>
        <taxon>Pseudomonadota</taxon>
        <taxon>Gammaproteobacteria</taxon>
        <taxon>Pasteurellales</taxon>
        <taxon>Pasteurellaceae</taxon>
        <taxon>Haemophilus</taxon>
    </lineage>
</organism>
<keyword evidence="15 20" id="KW-0560">Oxidoreductase</keyword>
<dbReference type="PANTHER" id="PTHR21071:SF4">
    <property type="entry name" value="UDP-N-ACETYLENOLPYRUVOYLGLUCOSAMINE REDUCTASE"/>
    <property type="match status" value="1"/>
</dbReference>
<evidence type="ECO:0000256" key="20">
    <source>
        <dbReference type="HAMAP-Rule" id="MF_00037"/>
    </source>
</evidence>
<dbReference type="Gene3D" id="3.30.43.10">
    <property type="entry name" value="Uridine Diphospho-n-acetylenolpyruvylglucosamine Reductase, domain 2"/>
    <property type="match status" value="1"/>
</dbReference>
<dbReference type="EMBL" id="SDPI01000064">
    <property type="protein sequence ID" value="TPG96889.1"/>
    <property type="molecule type" value="Genomic_DNA"/>
</dbReference>
<gene>
    <name evidence="20" type="primary">murB</name>
    <name evidence="23" type="ORF">EUX50_08995</name>
    <name evidence="22" type="ORF">EUX54_09210</name>
</gene>
<dbReference type="Gene3D" id="3.90.78.10">
    <property type="entry name" value="UDP-N-acetylenolpyruvoylglucosamine reductase, C-terminal domain"/>
    <property type="match status" value="1"/>
</dbReference>
<sequence>MQNLQPFHTFHISVQAHEIIDAHSVAQLQEAWDHAKAMNLPILFLGQGSNMLFLADFSGIVVLNRLMGITHKQDTDFHYLHVNGGENWHHLVEWSVNEGIYGLENLALIPGCAGSAPIQNIGAYGVEFKDICHYVEVLNLSTHEIFRLTAEECEFGYRDSIFKHHYQSGYVITAIGLKLNKNWQPVLKYGSLTEFDSLKVTAKQIFDEICQIRQSKLPNPDEFGNAGSFFKNPVVSAEHFAEIKKHHENLPHFPQPDGSVKLAAGWLIDQCQLKGYQIGGAAVHEKQALVLINKGGATGEDVANLARHVRHTVESKFGVFLQPEVRFIGAEGEVDSVSVIR</sequence>
<dbReference type="InterPro" id="IPR016166">
    <property type="entry name" value="FAD-bd_PCMH"/>
</dbReference>
<evidence type="ECO:0000313" key="23">
    <source>
        <dbReference type="EMBL" id="TPH02723.1"/>
    </source>
</evidence>
<evidence type="ECO:0000313" key="24">
    <source>
        <dbReference type="Proteomes" id="UP000318353"/>
    </source>
</evidence>
<dbReference type="NCBIfam" id="TIGR00179">
    <property type="entry name" value="murB"/>
    <property type="match status" value="1"/>
</dbReference>
<evidence type="ECO:0000313" key="25">
    <source>
        <dbReference type="Proteomes" id="UP000318695"/>
    </source>
</evidence>
<comment type="pathway">
    <text evidence="4 20">Cell wall biogenesis; peptidoglycan biosynthesis.</text>
</comment>
<dbReference type="Proteomes" id="UP000318353">
    <property type="component" value="Unassembled WGS sequence"/>
</dbReference>
<keyword evidence="14 20" id="KW-0573">Peptidoglycan synthesis</keyword>
<evidence type="ECO:0000256" key="3">
    <source>
        <dbReference type="ARBA" id="ARBA00004496"/>
    </source>
</evidence>
<evidence type="ECO:0000256" key="15">
    <source>
        <dbReference type="ARBA" id="ARBA00023002"/>
    </source>
</evidence>
<evidence type="ECO:0000256" key="16">
    <source>
        <dbReference type="ARBA" id="ARBA00023306"/>
    </source>
</evidence>
<keyword evidence="16 20" id="KW-0131">Cell cycle</keyword>
<evidence type="ECO:0000256" key="7">
    <source>
        <dbReference type="ARBA" id="ARBA00015188"/>
    </source>
</evidence>
<dbReference type="SUPFAM" id="SSF56176">
    <property type="entry name" value="FAD-binding/transporter-associated domain-like"/>
    <property type="match status" value="1"/>
</dbReference>
<evidence type="ECO:0000256" key="4">
    <source>
        <dbReference type="ARBA" id="ARBA00004752"/>
    </source>
</evidence>
<dbReference type="Proteomes" id="UP000318695">
    <property type="component" value="Unassembled WGS sequence"/>
</dbReference>
<feature type="active site" evidence="20">
    <location>
        <position position="324"/>
    </location>
</feature>
<dbReference type="GO" id="GO:0008762">
    <property type="term" value="F:UDP-N-acetylmuramate dehydrogenase activity"/>
    <property type="evidence" value="ECO:0007669"/>
    <property type="project" value="UniProtKB-UniRule"/>
</dbReference>
<evidence type="ECO:0000256" key="9">
    <source>
        <dbReference type="ARBA" id="ARBA00022618"/>
    </source>
</evidence>
<evidence type="ECO:0000256" key="1">
    <source>
        <dbReference type="ARBA" id="ARBA00001974"/>
    </source>
</evidence>
<comment type="function">
    <text evidence="2 20">Cell wall formation.</text>
</comment>
<accession>A0A502JD41</accession>
<dbReference type="NCBIfam" id="NF010478">
    <property type="entry name" value="PRK13903.1"/>
    <property type="match status" value="1"/>
</dbReference>
<evidence type="ECO:0000256" key="10">
    <source>
        <dbReference type="ARBA" id="ARBA00022630"/>
    </source>
</evidence>
<evidence type="ECO:0000313" key="22">
    <source>
        <dbReference type="EMBL" id="TPG96889.1"/>
    </source>
</evidence>
<dbReference type="NCBIfam" id="NF000755">
    <property type="entry name" value="PRK00046.1"/>
    <property type="match status" value="1"/>
</dbReference>
<dbReference type="GO" id="GO:0008360">
    <property type="term" value="P:regulation of cell shape"/>
    <property type="evidence" value="ECO:0007669"/>
    <property type="project" value="UniProtKB-KW"/>
</dbReference>
<keyword evidence="12 20" id="KW-0521">NADP</keyword>
<comment type="catalytic activity">
    <reaction evidence="19 20">
        <text>UDP-N-acetyl-alpha-D-muramate + NADP(+) = UDP-N-acetyl-3-O-(1-carboxyvinyl)-alpha-D-glucosamine + NADPH + H(+)</text>
        <dbReference type="Rhea" id="RHEA:12248"/>
        <dbReference type="ChEBI" id="CHEBI:15378"/>
        <dbReference type="ChEBI" id="CHEBI:57783"/>
        <dbReference type="ChEBI" id="CHEBI:58349"/>
        <dbReference type="ChEBI" id="CHEBI:68483"/>
        <dbReference type="ChEBI" id="CHEBI:70757"/>
        <dbReference type="EC" id="1.3.1.98"/>
    </reaction>
</comment>
<evidence type="ECO:0000256" key="8">
    <source>
        <dbReference type="ARBA" id="ARBA00022490"/>
    </source>
</evidence>
<dbReference type="Gene3D" id="3.30.465.10">
    <property type="match status" value="1"/>
</dbReference>
<dbReference type="EMBL" id="SDPH01000041">
    <property type="protein sequence ID" value="TPH02723.1"/>
    <property type="molecule type" value="Genomic_DNA"/>
</dbReference>
<dbReference type="PANTHER" id="PTHR21071">
    <property type="entry name" value="UDP-N-ACETYLENOLPYRUVOYLGLUCOSAMINE REDUCTASE"/>
    <property type="match status" value="1"/>
</dbReference>
<feature type="active site" evidence="20">
    <location>
        <position position="158"/>
    </location>
</feature>
<keyword evidence="24" id="KW-1185">Reference proteome</keyword>
<comment type="subcellular location">
    <subcellularLocation>
        <location evidence="3 20">Cytoplasm</location>
    </subcellularLocation>
</comment>
<dbReference type="Pfam" id="PF02873">
    <property type="entry name" value="MurB_C"/>
    <property type="match status" value="1"/>
</dbReference>